<evidence type="ECO:0000256" key="2">
    <source>
        <dbReference type="ARBA" id="ARBA00022729"/>
    </source>
</evidence>
<keyword evidence="7" id="KW-1185">Reference proteome</keyword>
<evidence type="ECO:0000313" key="7">
    <source>
        <dbReference type="Proteomes" id="UP000465304"/>
    </source>
</evidence>
<keyword evidence="1" id="KW-1003">Cell membrane</keyword>
<protein>
    <recommendedName>
        <fullName evidence="8">Lipoprotein LpqH</fullName>
    </recommendedName>
</protein>
<dbReference type="GO" id="GO:0016020">
    <property type="term" value="C:membrane"/>
    <property type="evidence" value="ECO:0007669"/>
    <property type="project" value="InterPro"/>
</dbReference>
<accession>A0A7I9ZG21</accession>
<reference evidence="6 7" key="1">
    <citation type="journal article" date="2019" name="Emerg. Microbes Infect.">
        <title>Comprehensive subspecies identification of 175 nontuberculous mycobacteria species based on 7547 genomic profiles.</title>
        <authorList>
            <person name="Matsumoto Y."/>
            <person name="Kinjo T."/>
            <person name="Motooka D."/>
            <person name="Nabeya D."/>
            <person name="Jung N."/>
            <person name="Uechi K."/>
            <person name="Horii T."/>
            <person name="Iida T."/>
            <person name="Fujita J."/>
            <person name="Nakamura S."/>
        </authorList>
    </citation>
    <scope>NUCLEOTIDE SEQUENCE [LARGE SCALE GENOMIC DNA]</scope>
    <source>
        <strain evidence="6 7">JCM 30996</strain>
    </source>
</reference>
<keyword evidence="4" id="KW-0564">Palmitate</keyword>
<dbReference type="EMBL" id="BLLB01000002">
    <property type="protein sequence ID" value="GFG99970.1"/>
    <property type="molecule type" value="Genomic_DNA"/>
</dbReference>
<keyword evidence="2" id="KW-0732">Signal</keyword>
<evidence type="ECO:0008006" key="8">
    <source>
        <dbReference type="Google" id="ProtNLM"/>
    </source>
</evidence>
<keyword evidence="3" id="KW-0472">Membrane</keyword>
<evidence type="ECO:0000256" key="3">
    <source>
        <dbReference type="ARBA" id="ARBA00023136"/>
    </source>
</evidence>
<dbReference type="Pfam" id="PF05481">
    <property type="entry name" value="Myco_19_kDa"/>
    <property type="match status" value="1"/>
</dbReference>
<name>A0A7I9ZG21_9MYCO</name>
<keyword evidence="5" id="KW-0449">Lipoprotein</keyword>
<comment type="caution">
    <text evidence="6">The sequence shown here is derived from an EMBL/GenBank/DDBJ whole genome shotgun (WGS) entry which is preliminary data.</text>
</comment>
<sequence length="144" mass="14328">MTAGIAAVALAAAGCSSSQPPVYDPPPGELIAGTAQVTVNGEDIGTTESVQCSEAGPLTTITTGEGGESSGVSALLASEEELVVKNVSVRDLGGFTGSFNEGLGGDATVTMDGRTYTIDGTAEGFETADPSFRTSGTFKIKVAC</sequence>
<gene>
    <name evidence="6" type="ORF">MHIP_04540</name>
</gene>
<evidence type="ECO:0000256" key="4">
    <source>
        <dbReference type="ARBA" id="ARBA00023139"/>
    </source>
</evidence>
<dbReference type="InterPro" id="IPR008691">
    <property type="entry name" value="LpqH"/>
</dbReference>
<dbReference type="AlphaFoldDB" id="A0A7I9ZG21"/>
<organism evidence="6 7">
    <name type="scientific">Mycolicibacterium hippocampi</name>
    <dbReference type="NCBI Taxonomy" id="659824"/>
    <lineage>
        <taxon>Bacteria</taxon>
        <taxon>Bacillati</taxon>
        <taxon>Actinomycetota</taxon>
        <taxon>Actinomycetes</taxon>
        <taxon>Mycobacteriales</taxon>
        <taxon>Mycobacteriaceae</taxon>
        <taxon>Mycolicibacterium</taxon>
    </lineage>
</organism>
<evidence type="ECO:0000313" key="6">
    <source>
        <dbReference type="EMBL" id="GFG99970.1"/>
    </source>
</evidence>
<dbReference type="Proteomes" id="UP000465304">
    <property type="component" value="Unassembled WGS sequence"/>
</dbReference>
<proteinExistence type="predicted"/>
<evidence type="ECO:0000256" key="1">
    <source>
        <dbReference type="ARBA" id="ARBA00022475"/>
    </source>
</evidence>
<evidence type="ECO:0000256" key="5">
    <source>
        <dbReference type="ARBA" id="ARBA00023288"/>
    </source>
</evidence>